<evidence type="ECO:0000313" key="5">
    <source>
        <dbReference type="Proteomes" id="UP000475862"/>
    </source>
</evidence>
<evidence type="ECO:0000259" key="3">
    <source>
        <dbReference type="PROSITE" id="PS50157"/>
    </source>
</evidence>
<keyword evidence="1" id="KW-0862">Zinc</keyword>
<evidence type="ECO:0000256" key="1">
    <source>
        <dbReference type="PROSITE-ProRule" id="PRU00042"/>
    </source>
</evidence>
<dbReference type="AlphaFoldDB" id="A0A6G0U1K6"/>
<evidence type="ECO:0000256" key="2">
    <source>
        <dbReference type="SAM" id="MobiDB-lite"/>
    </source>
</evidence>
<dbReference type="SUPFAM" id="SSF57667">
    <property type="entry name" value="beta-beta-alpha zinc fingers"/>
    <property type="match status" value="1"/>
</dbReference>
<dbReference type="SMART" id="SM00355">
    <property type="entry name" value="ZnF_C2H2"/>
    <property type="match status" value="2"/>
</dbReference>
<keyword evidence="1" id="KW-0479">Metal-binding</keyword>
<dbReference type="PROSITE" id="PS00028">
    <property type="entry name" value="ZINC_FINGER_C2H2_1"/>
    <property type="match status" value="2"/>
</dbReference>
<dbReference type="GO" id="GO:0008270">
    <property type="term" value="F:zinc ion binding"/>
    <property type="evidence" value="ECO:0007669"/>
    <property type="project" value="UniProtKB-KW"/>
</dbReference>
<name>A0A6G0U1K6_APHGL</name>
<feature type="region of interest" description="Disordered" evidence="2">
    <location>
        <begin position="580"/>
        <end position="601"/>
    </location>
</feature>
<dbReference type="Gene3D" id="3.30.160.60">
    <property type="entry name" value="Classic Zinc Finger"/>
    <property type="match status" value="1"/>
</dbReference>
<protein>
    <recommendedName>
        <fullName evidence="3">C2H2-type domain-containing protein</fullName>
    </recommendedName>
</protein>
<keyword evidence="1" id="KW-0863">Zinc-finger</keyword>
<organism evidence="4 5">
    <name type="scientific">Aphis glycines</name>
    <name type="common">Soybean aphid</name>
    <dbReference type="NCBI Taxonomy" id="307491"/>
    <lineage>
        <taxon>Eukaryota</taxon>
        <taxon>Metazoa</taxon>
        <taxon>Ecdysozoa</taxon>
        <taxon>Arthropoda</taxon>
        <taxon>Hexapoda</taxon>
        <taxon>Insecta</taxon>
        <taxon>Pterygota</taxon>
        <taxon>Neoptera</taxon>
        <taxon>Paraneoptera</taxon>
        <taxon>Hemiptera</taxon>
        <taxon>Sternorrhyncha</taxon>
        <taxon>Aphidomorpha</taxon>
        <taxon>Aphidoidea</taxon>
        <taxon>Aphididae</taxon>
        <taxon>Aphidini</taxon>
        <taxon>Aphis</taxon>
        <taxon>Aphis</taxon>
    </lineage>
</organism>
<dbReference type="InterPro" id="IPR036236">
    <property type="entry name" value="Znf_C2H2_sf"/>
</dbReference>
<dbReference type="Pfam" id="PF00096">
    <property type="entry name" value="zf-C2H2"/>
    <property type="match status" value="1"/>
</dbReference>
<dbReference type="InterPro" id="IPR052579">
    <property type="entry name" value="Zinc_finger_SWIM"/>
</dbReference>
<dbReference type="PROSITE" id="PS50157">
    <property type="entry name" value="ZINC_FINGER_C2H2_2"/>
    <property type="match status" value="2"/>
</dbReference>
<feature type="compositionally biased region" description="Polar residues" evidence="2">
    <location>
        <begin position="588"/>
        <end position="599"/>
    </location>
</feature>
<dbReference type="OrthoDB" id="10039931at2759"/>
<dbReference type="InterPro" id="IPR013087">
    <property type="entry name" value="Znf_C2H2_type"/>
</dbReference>
<sequence>MSTCIECGKVYVNKYNLYEHLIKHDTTYSCCRCDEVFTKRSDIIRHIKENHNQPLIVTNNDKRQVTILCRHGYDRPSNSTGCKVKITCFKLANFTRVKITGVSLEHNHEISKTAFGTTSLELKLEQKDMLTELSDANCKVSQISRVFQSKFDKQLSSQKIRNLLQKLVPKSSDESELQMFLEGIEEARGDEISKLDVDGNVSVLCISWHTTEIFDFYANYFFEVSFKFLRNLSKSRKFTTTAPVMVEIKNDIMSKFKNMLYAWSEELYNENKIIFLTLVNDIQDSCKIMWVKCFKKNLPTLGDNTNNRIERSFWTLKQSLHTRFSSLPEISQSIVYLVSLCSERLTESPSAANLKSLKIHDKDTGICNLNAEASLALNDHVCVLFHKSLKALQVRRELMKLKCEGVRERYEEDEVVYKCSTTECTFTFYANNQSPCRHILLIREQKCGLLSAIFELSLFHSRYHQQRNVELNSTAMHKLDEIEDQVQLDEIEDRIRLDEVEVPVLSNRQKYNMMLPVTLSIASLSACHETDQFQTYLKGMKEVERIIRSDSAIENCSLLAASTCASIQTKPNSTQIIEPELPVPQPLNDENNNEGTSTTLEDKSKPANLALYCILY</sequence>
<dbReference type="Proteomes" id="UP000475862">
    <property type="component" value="Unassembled WGS sequence"/>
</dbReference>
<dbReference type="EMBL" id="VYZN01000012">
    <property type="protein sequence ID" value="KAE9541810.1"/>
    <property type="molecule type" value="Genomic_DNA"/>
</dbReference>
<gene>
    <name evidence="4" type="ORF">AGLY_003801</name>
</gene>
<reference evidence="4 5" key="1">
    <citation type="submission" date="2019-08" db="EMBL/GenBank/DDBJ databases">
        <title>The genome of the soybean aphid Biotype 1, its phylome, world population structure and adaptation to the North American continent.</title>
        <authorList>
            <person name="Giordano R."/>
            <person name="Donthu R.K."/>
            <person name="Hernandez A.G."/>
            <person name="Wright C.L."/>
            <person name="Zimin A.V."/>
        </authorList>
    </citation>
    <scope>NUCLEOTIDE SEQUENCE [LARGE SCALE GENOMIC DNA]</scope>
    <source>
        <tissue evidence="4">Whole aphids</tissue>
    </source>
</reference>
<evidence type="ECO:0000313" key="4">
    <source>
        <dbReference type="EMBL" id="KAE9541810.1"/>
    </source>
</evidence>
<feature type="domain" description="C2H2-type" evidence="3">
    <location>
        <begin position="28"/>
        <end position="51"/>
    </location>
</feature>
<keyword evidence="5" id="KW-1185">Reference proteome</keyword>
<dbReference type="PANTHER" id="PTHR31569:SF4">
    <property type="entry name" value="SWIM-TYPE DOMAIN-CONTAINING PROTEIN"/>
    <property type="match status" value="1"/>
</dbReference>
<comment type="caution">
    <text evidence="4">The sequence shown here is derived from an EMBL/GenBank/DDBJ whole genome shotgun (WGS) entry which is preliminary data.</text>
</comment>
<feature type="domain" description="C2H2-type" evidence="3">
    <location>
        <begin position="2"/>
        <end position="29"/>
    </location>
</feature>
<accession>A0A6G0U1K6</accession>
<dbReference type="PANTHER" id="PTHR31569">
    <property type="entry name" value="SWIM-TYPE DOMAIN-CONTAINING PROTEIN"/>
    <property type="match status" value="1"/>
</dbReference>
<proteinExistence type="predicted"/>